<evidence type="ECO:0000313" key="2">
    <source>
        <dbReference type="EMBL" id="CAL8077194.1"/>
    </source>
</evidence>
<keyword evidence="1" id="KW-1133">Transmembrane helix</keyword>
<protein>
    <submittedName>
        <fullName evidence="2">Uncharacterized protein</fullName>
    </submittedName>
</protein>
<dbReference type="EMBL" id="CAXLJM020000012">
    <property type="protein sequence ID" value="CAL8077200.1"/>
    <property type="molecule type" value="Genomic_DNA"/>
</dbReference>
<feature type="transmembrane region" description="Helical" evidence="1">
    <location>
        <begin position="12"/>
        <end position="34"/>
    </location>
</feature>
<comment type="caution">
    <text evidence="2">The sequence shown here is derived from an EMBL/GenBank/DDBJ whole genome shotgun (WGS) entry which is preliminary data.</text>
</comment>
<evidence type="ECO:0000256" key="1">
    <source>
        <dbReference type="SAM" id="Phobius"/>
    </source>
</evidence>
<keyword evidence="1" id="KW-0472">Membrane</keyword>
<reference evidence="2 5" key="1">
    <citation type="submission" date="2024-08" db="EMBL/GenBank/DDBJ databases">
        <authorList>
            <person name="Cucini C."/>
            <person name="Frati F."/>
        </authorList>
    </citation>
    <scope>NUCLEOTIDE SEQUENCE [LARGE SCALE GENOMIC DNA]</scope>
</reference>
<dbReference type="EMBL" id="CAXLJM020000012">
    <property type="protein sequence ID" value="CAL8077203.1"/>
    <property type="molecule type" value="Genomic_DNA"/>
</dbReference>
<keyword evidence="5" id="KW-1185">Reference proteome</keyword>
<name>A0ABP1PTX6_9HEXA</name>
<proteinExistence type="predicted"/>
<evidence type="ECO:0000313" key="3">
    <source>
        <dbReference type="EMBL" id="CAL8077200.1"/>
    </source>
</evidence>
<organism evidence="2 5">
    <name type="scientific">Orchesella dallaii</name>
    <dbReference type="NCBI Taxonomy" id="48710"/>
    <lineage>
        <taxon>Eukaryota</taxon>
        <taxon>Metazoa</taxon>
        <taxon>Ecdysozoa</taxon>
        <taxon>Arthropoda</taxon>
        <taxon>Hexapoda</taxon>
        <taxon>Collembola</taxon>
        <taxon>Entomobryomorpha</taxon>
        <taxon>Entomobryoidea</taxon>
        <taxon>Orchesellidae</taxon>
        <taxon>Orchesellinae</taxon>
        <taxon>Orchesella</taxon>
    </lineage>
</organism>
<keyword evidence="1" id="KW-0812">Transmembrane</keyword>
<evidence type="ECO:0000313" key="4">
    <source>
        <dbReference type="EMBL" id="CAL8077203.1"/>
    </source>
</evidence>
<dbReference type="Proteomes" id="UP001642540">
    <property type="component" value="Unassembled WGS sequence"/>
</dbReference>
<accession>A0ABP1PTX6</accession>
<gene>
    <name evidence="2" type="ORF">ODALV1_LOCUS3730</name>
    <name evidence="3" type="ORF">ODALV1_LOCUS3732</name>
    <name evidence="4" type="ORF">ODALV1_LOCUS3733</name>
</gene>
<dbReference type="EMBL" id="CAXLJM020000012">
    <property type="protein sequence ID" value="CAL8077194.1"/>
    <property type="molecule type" value="Genomic_DNA"/>
</dbReference>
<sequence length="174" mass="20104">MRPLARIYFSSILTNVGFVLLIFCVRALQAVIFFRVIGKDSMSLPVIIVNHAVNDAGDPYNDPANTTHLPCSLWNMSCEFVKPHDEILSMSVCRNENKTEVEARKMWGYIVIPRNFRKNCAAWKGHESYGNVTRELLEKVGWCVRDMRWYRYAGVGDRVQYGRGLRRNILDTDK</sequence>
<evidence type="ECO:0000313" key="5">
    <source>
        <dbReference type="Proteomes" id="UP001642540"/>
    </source>
</evidence>